<dbReference type="EMBL" id="LGCM01000029">
    <property type="protein sequence ID" value="KPL83644.1"/>
    <property type="molecule type" value="Genomic_DNA"/>
</dbReference>
<dbReference type="STRING" id="229921.ADN01_07520"/>
<dbReference type="InterPro" id="IPR020667">
    <property type="entry name" value="DNA_mismatch_repair_MutL"/>
</dbReference>
<dbReference type="InterPro" id="IPR014790">
    <property type="entry name" value="MutL_C"/>
</dbReference>
<dbReference type="InterPro" id="IPR036890">
    <property type="entry name" value="HATPase_C_sf"/>
</dbReference>
<evidence type="ECO:0000256" key="4">
    <source>
        <dbReference type="HAMAP-Rule" id="MF_00149"/>
    </source>
</evidence>
<dbReference type="PANTHER" id="PTHR10073">
    <property type="entry name" value="DNA MISMATCH REPAIR PROTEIN MLH, PMS, MUTL"/>
    <property type="match status" value="1"/>
</dbReference>
<dbReference type="SMART" id="SM01340">
    <property type="entry name" value="DNA_mis_repair"/>
    <property type="match status" value="1"/>
</dbReference>
<keyword evidence="2 4" id="KW-0227">DNA damage</keyword>
<dbReference type="SUPFAM" id="SSF118116">
    <property type="entry name" value="DNA mismatch repair protein MutL"/>
    <property type="match status" value="1"/>
</dbReference>
<dbReference type="Pfam" id="PF01119">
    <property type="entry name" value="DNA_mis_repair"/>
    <property type="match status" value="1"/>
</dbReference>
<dbReference type="GO" id="GO:0006298">
    <property type="term" value="P:mismatch repair"/>
    <property type="evidence" value="ECO:0007669"/>
    <property type="project" value="UniProtKB-UniRule"/>
</dbReference>
<dbReference type="SUPFAM" id="SSF55874">
    <property type="entry name" value="ATPase domain of HSP90 chaperone/DNA topoisomerase II/histidine kinase"/>
    <property type="match status" value="1"/>
</dbReference>
<dbReference type="Gene3D" id="3.30.1540.20">
    <property type="entry name" value="MutL, C-terminal domain, dimerisation subdomain"/>
    <property type="match status" value="1"/>
</dbReference>
<dbReference type="InterPro" id="IPR038973">
    <property type="entry name" value="MutL/Mlh/Pms-like"/>
</dbReference>
<accession>A0A0P6XL68</accession>
<dbReference type="PANTHER" id="PTHR10073:SF12">
    <property type="entry name" value="DNA MISMATCH REPAIR PROTEIN MLH1"/>
    <property type="match status" value="1"/>
</dbReference>
<dbReference type="GO" id="GO:0140664">
    <property type="term" value="F:ATP-dependent DNA damage sensor activity"/>
    <property type="evidence" value="ECO:0007669"/>
    <property type="project" value="InterPro"/>
</dbReference>
<dbReference type="Pfam" id="PF13589">
    <property type="entry name" value="HATPase_c_3"/>
    <property type="match status" value="1"/>
</dbReference>
<comment type="function">
    <text evidence="4">This protein is involved in the repair of mismatches in DNA. It is required for dam-dependent methyl-directed DNA mismatch repair. May act as a 'molecular matchmaker', a protein that promotes the formation of a stable complex between two or more DNA-binding proteins in an ATP-dependent manner without itself being part of a final effector complex.</text>
</comment>
<evidence type="ECO:0000256" key="3">
    <source>
        <dbReference type="ARBA" id="ARBA00023204"/>
    </source>
</evidence>
<gene>
    <name evidence="4" type="primary">mutL</name>
    <name evidence="7" type="ORF">ADN01_07520</name>
</gene>
<dbReference type="PROSITE" id="PS00058">
    <property type="entry name" value="DNA_MISMATCH_REPAIR_1"/>
    <property type="match status" value="1"/>
</dbReference>
<dbReference type="HAMAP" id="MF_00149">
    <property type="entry name" value="DNA_mis_repair"/>
    <property type="match status" value="1"/>
</dbReference>
<dbReference type="GO" id="GO:0005524">
    <property type="term" value="F:ATP binding"/>
    <property type="evidence" value="ECO:0007669"/>
    <property type="project" value="InterPro"/>
</dbReference>
<name>A0A0P6XL68_9CHLR</name>
<organism evidence="7 8">
    <name type="scientific">Levilinea saccharolytica</name>
    <dbReference type="NCBI Taxonomy" id="229921"/>
    <lineage>
        <taxon>Bacteria</taxon>
        <taxon>Bacillati</taxon>
        <taxon>Chloroflexota</taxon>
        <taxon>Anaerolineae</taxon>
        <taxon>Anaerolineales</taxon>
        <taxon>Anaerolineaceae</taxon>
        <taxon>Levilinea</taxon>
    </lineage>
</organism>
<comment type="similarity">
    <text evidence="1 4">Belongs to the DNA mismatch repair MutL/HexB family.</text>
</comment>
<dbReference type="Gene3D" id="3.30.565.10">
    <property type="entry name" value="Histidine kinase-like ATPase, C-terminal domain"/>
    <property type="match status" value="1"/>
</dbReference>
<dbReference type="CDD" id="cd16926">
    <property type="entry name" value="HATPase_MutL-MLH-PMS-like"/>
    <property type="match status" value="1"/>
</dbReference>
<protein>
    <recommendedName>
        <fullName evidence="4">DNA mismatch repair protein MutL</fullName>
    </recommendedName>
</protein>
<dbReference type="InterPro" id="IPR013507">
    <property type="entry name" value="DNA_mismatch_S5_2-like"/>
</dbReference>
<evidence type="ECO:0000256" key="1">
    <source>
        <dbReference type="ARBA" id="ARBA00006082"/>
    </source>
</evidence>
<dbReference type="Gene3D" id="3.30.230.10">
    <property type="match status" value="1"/>
</dbReference>
<dbReference type="InterPro" id="IPR014721">
    <property type="entry name" value="Ribsml_uS5_D2-typ_fold_subgr"/>
</dbReference>
<dbReference type="GO" id="GO:0030983">
    <property type="term" value="F:mismatched DNA binding"/>
    <property type="evidence" value="ECO:0007669"/>
    <property type="project" value="InterPro"/>
</dbReference>
<evidence type="ECO:0000313" key="8">
    <source>
        <dbReference type="Proteomes" id="UP000050501"/>
    </source>
</evidence>
<dbReference type="InterPro" id="IPR042120">
    <property type="entry name" value="MutL_C_dimsub"/>
</dbReference>
<dbReference type="InterPro" id="IPR014762">
    <property type="entry name" value="DNA_mismatch_repair_CS"/>
</dbReference>
<dbReference type="Pfam" id="PF08676">
    <property type="entry name" value="MutL_C"/>
    <property type="match status" value="1"/>
</dbReference>
<dbReference type="GO" id="GO:0032300">
    <property type="term" value="C:mismatch repair complex"/>
    <property type="evidence" value="ECO:0007669"/>
    <property type="project" value="InterPro"/>
</dbReference>
<evidence type="ECO:0000259" key="6">
    <source>
        <dbReference type="SMART" id="SM01340"/>
    </source>
</evidence>
<dbReference type="SUPFAM" id="SSF54211">
    <property type="entry name" value="Ribosomal protein S5 domain 2-like"/>
    <property type="match status" value="1"/>
</dbReference>
<dbReference type="InterPro" id="IPR002099">
    <property type="entry name" value="MutL/Mlh/PMS"/>
</dbReference>
<comment type="caution">
    <text evidence="7">The sequence shown here is derived from an EMBL/GenBank/DDBJ whole genome shotgun (WGS) entry which is preliminary data.</text>
</comment>
<keyword evidence="3 4" id="KW-0234">DNA repair</keyword>
<feature type="domain" description="DNA mismatch repair protein S5" evidence="6">
    <location>
        <begin position="209"/>
        <end position="327"/>
    </location>
</feature>
<proteinExistence type="inferred from homology"/>
<dbReference type="SMART" id="SM00853">
    <property type="entry name" value="MutL_C"/>
    <property type="match status" value="1"/>
</dbReference>
<reference evidence="7 8" key="1">
    <citation type="submission" date="2015-07" db="EMBL/GenBank/DDBJ databases">
        <title>Genome sequence of Levilinea saccharolytica DSM 16555.</title>
        <authorList>
            <person name="Hemp J."/>
            <person name="Ward L.M."/>
            <person name="Pace L.A."/>
            <person name="Fischer W.W."/>
        </authorList>
    </citation>
    <scope>NUCLEOTIDE SEQUENCE [LARGE SCALE GENOMIC DNA]</scope>
    <source>
        <strain evidence="7 8">KIBI-1</strain>
    </source>
</reference>
<dbReference type="PATRIC" id="fig|229921.5.peg.701"/>
<evidence type="ECO:0000313" key="7">
    <source>
        <dbReference type="EMBL" id="KPL83644.1"/>
    </source>
</evidence>
<feature type="domain" description="MutL C-terminal dimerisation" evidence="5">
    <location>
        <begin position="405"/>
        <end position="546"/>
    </location>
</feature>
<dbReference type="InterPro" id="IPR020568">
    <property type="entry name" value="Ribosomal_Su5_D2-typ_SF"/>
</dbReference>
<dbReference type="Gene3D" id="3.30.1370.100">
    <property type="entry name" value="MutL, C-terminal domain, regulatory subdomain"/>
    <property type="match status" value="1"/>
</dbReference>
<sequence>MHAIQILPEAVASQIAAGEVIERPASVVKELLENALDAGARQVTVRVEDAGRRLMEIADDGAGIAAAELPLAVTRHATSKLRSAEDLFHIQTLGFRGEALASIGSVSRLTLTSRPAQHAVGARLVVEGGTLRANEPLGTPEGTVVRVENLFFNVPARLKFLKRDITERQQIDALVTRYALAYPQVRFSLFQDGRAVLQTSGNGDRREILASLLGVDTARQMIEVALEDQDVRVQGYISPVALTRSNRREITFFVNGRWVQDSALSTALLQAYRTLLMVGRFPLAVLFVELDPEAVDVNVHPAKAEVRFRSPDAVFSGVQRAVRRALLTSSPVPQVSSGWQPPQPTALGQGAFDLHSASRPAIDPAWDMAADLARAEKSEGAAVNAASAQNPAALPPSGMLPLLRLVGQVGGTYLVAEGPDGLYLIDQHAAHERVLFERMMGGLTAPLAGQALLEAAVVQLPAAQAALLNEQIPLLSRLGFDIEPFGPNTFRVRAIPALITGSDPAAAVRVLVEDFEEDETPLQAEREARLVARICKRAAVKGGQSLSPEEQRALLRDLEACFSPRTCPHGRPTMIHLTVDVLERQFGRRGSR</sequence>
<dbReference type="CDD" id="cd00782">
    <property type="entry name" value="MutL_Trans"/>
    <property type="match status" value="1"/>
</dbReference>
<dbReference type="InterPro" id="IPR037198">
    <property type="entry name" value="MutL_C_sf"/>
</dbReference>
<dbReference type="NCBIfam" id="TIGR00585">
    <property type="entry name" value="mutl"/>
    <property type="match status" value="1"/>
</dbReference>
<dbReference type="AlphaFoldDB" id="A0A0P6XL68"/>
<dbReference type="GO" id="GO:0016887">
    <property type="term" value="F:ATP hydrolysis activity"/>
    <property type="evidence" value="ECO:0007669"/>
    <property type="project" value="InterPro"/>
</dbReference>
<keyword evidence="8" id="KW-1185">Reference proteome</keyword>
<dbReference type="FunFam" id="3.30.565.10:FF:000003">
    <property type="entry name" value="DNA mismatch repair endonuclease MutL"/>
    <property type="match status" value="1"/>
</dbReference>
<evidence type="ECO:0000256" key="2">
    <source>
        <dbReference type="ARBA" id="ARBA00022763"/>
    </source>
</evidence>
<dbReference type="InterPro" id="IPR042121">
    <property type="entry name" value="MutL_C_regsub"/>
</dbReference>
<dbReference type="Proteomes" id="UP000050501">
    <property type="component" value="Unassembled WGS sequence"/>
</dbReference>
<evidence type="ECO:0000259" key="5">
    <source>
        <dbReference type="SMART" id="SM00853"/>
    </source>
</evidence>